<reference evidence="16 17" key="1">
    <citation type="journal article" date="2013" name="Appl. Environ. Microbiol.">
        <title>The genome of the alga-associated marine flavobacterium Formosa agariphila KMM 3901T reveals a broad potential for degradation of algal polysaccharides.</title>
        <authorList>
            <person name="Mann A.J."/>
            <person name="Hahnke R.L."/>
            <person name="Huang S."/>
            <person name="Werner J."/>
            <person name="Xing P."/>
            <person name="Barbeyron T."/>
            <person name="Huettel B."/>
            <person name="Stueber K."/>
            <person name="Reinhardt R."/>
            <person name="Harder J."/>
            <person name="Gloeckner F.O."/>
            <person name="Amann R.I."/>
            <person name="Teeling H."/>
        </authorList>
    </citation>
    <scope>NUCLEOTIDE SEQUENCE [LARGE SCALE GENOMIC DNA]</scope>
    <source>
        <strain evidence="17">DSM 15362 / KCTC 12365 / LMG 23005 / KMM 3901</strain>
    </source>
</reference>
<comment type="similarity">
    <text evidence="10 11">Belongs to the TonB-dependent receptor family.</text>
</comment>
<dbReference type="InterPro" id="IPR012910">
    <property type="entry name" value="Plug_dom"/>
</dbReference>
<evidence type="ECO:0000256" key="3">
    <source>
        <dbReference type="ARBA" id="ARBA00022452"/>
    </source>
</evidence>
<sequence>MKKQFTFLLLTLAACLCFEARAQSDPRIISGTVVDDNNVPILGLNVVITGTTTGTTTDFDGNYSIQVPEDMQTLSYTYIGYLSQTITINNQTVIDVKMITDVSKLDEVVIVAYGSQKKEAITSSVVSVNSEELEDITTPDVSSMLQGKAAGVQVSATGGSPGASPEILIRGRSSLGGSVTPLWVVDGVIQHGTPIINPNDVDTVSVLKDASATALYGSRGANGVIIVNTKRGEVGKSEITVSYKTGMNQFNMGNFEVMNSQELYDYNLQLGNNNPWFSEDLLSRDTDWIDIGTQTGIVKDANISFTSGTENLNLFLNTGYYGETGTLKGNELNRYTFRMNLDYQMSERFKLKPKISFSFDERDNVAEAPLYDLYLNLPWDLPYDENGEVVNANESQDWIGRDGRNYLYDQQWNYSSSSIFNMSANLDFEYKILKNLTFLSTNNFTLYRSLSKSYTDPRSNAGLANTGSVSDATANRFTRLTTQMLRYKNSFNESHDLSVLAGYEYNDYKYETFGATGTGIIPGGEVLDIASKPGAISGLTNEYALQSYFLAAEYGYADRYFLKGSIRRDGASNFGLDSQYGNFFSISGGWLIHNESFFNSRAINELKLRASYGTVGNRPSSLYPYQGTYAVDTQYVGVPGAILSQFGNPDLSWEKSFETNLALDINLFNRISATFEYYNKDTSDLLYYVSLPDITAYSGYWENIGGVNNSGFEASFNADIIQKDNFNWNIGFNIGVNKNEVTELYEADELPQGRKLWKVGENADSWYMRKWAGVHPGDGNPLWEVVDPETGDISYTSDYASATVQFLDKASTPEFVGGFNSSWSYKGLTLSTSFDFSKGGYIYNSSRELFDSDGIYPTFNQQVLSDGWSRWEEPGDQATHPRPVSGGNNNSNKPSSRYLEDGSFFRMRNVTLSYNLPPLVLSQLKLSNINVYVSGDNLFTITNYSGVDPSVGGITGEASLSYPIPKRLVLGLNVSF</sequence>
<keyword evidence="8 16" id="KW-0675">Receptor</keyword>
<dbReference type="PANTHER" id="PTHR30069:SF29">
    <property type="entry name" value="HEMOGLOBIN AND HEMOGLOBIN-HAPTOGLOBIN-BINDING PROTEIN 1-RELATED"/>
    <property type="match status" value="1"/>
</dbReference>
<proteinExistence type="inferred from homology"/>
<feature type="region of interest" description="Disordered" evidence="12">
    <location>
        <begin position="870"/>
        <end position="896"/>
    </location>
</feature>
<feature type="compositionally biased region" description="Low complexity" evidence="12">
    <location>
        <begin position="885"/>
        <end position="896"/>
    </location>
</feature>
<keyword evidence="7 10" id="KW-0472">Membrane</keyword>
<evidence type="ECO:0000256" key="2">
    <source>
        <dbReference type="ARBA" id="ARBA00022448"/>
    </source>
</evidence>
<dbReference type="PATRIC" id="fig|1347342.6.peg.2650"/>
<evidence type="ECO:0000256" key="4">
    <source>
        <dbReference type="ARBA" id="ARBA00022692"/>
    </source>
</evidence>
<evidence type="ECO:0000256" key="9">
    <source>
        <dbReference type="ARBA" id="ARBA00023237"/>
    </source>
</evidence>
<keyword evidence="17" id="KW-1185">Reference proteome</keyword>
<dbReference type="InterPro" id="IPR036942">
    <property type="entry name" value="Beta-barrel_TonB_sf"/>
</dbReference>
<evidence type="ECO:0000256" key="6">
    <source>
        <dbReference type="ARBA" id="ARBA00023077"/>
    </source>
</evidence>
<keyword evidence="5 13" id="KW-0732">Signal</keyword>
<dbReference type="SUPFAM" id="SSF49464">
    <property type="entry name" value="Carboxypeptidase regulatory domain-like"/>
    <property type="match status" value="1"/>
</dbReference>
<feature type="domain" description="TonB-dependent receptor plug" evidence="15">
    <location>
        <begin position="118"/>
        <end position="224"/>
    </location>
</feature>
<feature type="chain" id="PRO_5004602760" evidence="13">
    <location>
        <begin position="23"/>
        <end position="976"/>
    </location>
</feature>
<keyword evidence="6 11" id="KW-0798">TonB box</keyword>
<keyword evidence="4 10" id="KW-0812">Transmembrane</keyword>
<dbReference type="InterPro" id="IPR000531">
    <property type="entry name" value="Beta-barrel_TonB"/>
</dbReference>
<dbReference type="Pfam" id="PF13715">
    <property type="entry name" value="CarbopepD_reg_2"/>
    <property type="match status" value="1"/>
</dbReference>
<dbReference type="RefSeq" id="WP_038531427.1">
    <property type="nucleotide sequence ID" value="NZ_HG315671.1"/>
</dbReference>
<evidence type="ECO:0000259" key="14">
    <source>
        <dbReference type="Pfam" id="PF00593"/>
    </source>
</evidence>
<comment type="subcellular location">
    <subcellularLocation>
        <location evidence="1 10">Cell outer membrane</location>
        <topology evidence="1 10">Multi-pass membrane protein</topology>
    </subcellularLocation>
</comment>
<dbReference type="GO" id="GO:0044718">
    <property type="term" value="P:siderophore transmembrane transport"/>
    <property type="evidence" value="ECO:0007669"/>
    <property type="project" value="TreeGrafter"/>
</dbReference>
<dbReference type="InterPro" id="IPR023997">
    <property type="entry name" value="TonB-dep_OMP_SusC/RagA_CS"/>
</dbReference>
<evidence type="ECO:0000313" key="16">
    <source>
        <dbReference type="EMBL" id="CDF80346.1"/>
    </source>
</evidence>
<dbReference type="InterPro" id="IPR023996">
    <property type="entry name" value="TonB-dep_OMP_SusC/RagA"/>
</dbReference>
<evidence type="ECO:0000256" key="11">
    <source>
        <dbReference type="RuleBase" id="RU003357"/>
    </source>
</evidence>
<dbReference type="PROSITE" id="PS52016">
    <property type="entry name" value="TONB_DEPENDENT_REC_3"/>
    <property type="match status" value="1"/>
</dbReference>
<feature type="domain" description="TonB-dependent receptor-like beta-barrel" evidence="14">
    <location>
        <begin position="374"/>
        <end position="938"/>
    </location>
</feature>
<evidence type="ECO:0000259" key="15">
    <source>
        <dbReference type="Pfam" id="PF07715"/>
    </source>
</evidence>
<dbReference type="Proteomes" id="UP000016160">
    <property type="component" value="Chromosome"/>
</dbReference>
<dbReference type="AlphaFoldDB" id="T2KPH4"/>
<dbReference type="PROSITE" id="PS51257">
    <property type="entry name" value="PROKAR_LIPOPROTEIN"/>
    <property type="match status" value="1"/>
</dbReference>
<keyword evidence="9 10" id="KW-0998">Cell outer membrane</keyword>
<dbReference type="Pfam" id="PF07715">
    <property type="entry name" value="Plug"/>
    <property type="match status" value="1"/>
</dbReference>
<keyword evidence="3 10" id="KW-1134">Transmembrane beta strand</keyword>
<accession>T2KPH4</accession>
<dbReference type="Pfam" id="PF00593">
    <property type="entry name" value="TonB_dep_Rec_b-barrel"/>
    <property type="match status" value="1"/>
</dbReference>
<name>T2KPH4_FORAG</name>
<dbReference type="SUPFAM" id="SSF56935">
    <property type="entry name" value="Porins"/>
    <property type="match status" value="1"/>
</dbReference>
<dbReference type="PANTHER" id="PTHR30069">
    <property type="entry name" value="TONB-DEPENDENT OUTER MEMBRANE RECEPTOR"/>
    <property type="match status" value="1"/>
</dbReference>
<dbReference type="NCBIfam" id="TIGR04057">
    <property type="entry name" value="SusC_RagA_signa"/>
    <property type="match status" value="1"/>
</dbReference>
<evidence type="ECO:0000256" key="12">
    <source>
        <dbReference type="SAM" id="MobiDB-lite"/>
    </source>
</evidence>
<dbReference type="Gene3D" id="2.60.40.1120">
    <property type="entry name" value="Carboxypeptidase-like, regulatory domain"/>
    <property type="match status" value="1"/>
</dbReference>
<dbReference type="GO" id="GO:0009279">
    <property type="term" value="C:cell outer membrane"/>
    <property type="evidence" value="ECO:0007669"/>
    <property type="project" value="UniProtKB-SubCell"/>
</dbReference>
<dbReference type="InterPro" id="IPR037066">
    <property type="entry name" value="Plug_dom_sf"/>
</dbReference>
<dbReference type="InterPro" id="IPR008969">
    <property type="entry name" value="CarboxyPept-like_regulatory"/>
</dbReference>
<organism evidence="16 17">
    <name type="scientific">Formosa agariphila (strain DSM 15362 / KCTC 12365 / LMG 23005 / KMM 3901 / M-2Alg 35-1)</name>
    <dbReference type="NCBI Taxonomy" id="1347342"/>
    <lineage>
        <taxon>Bacteria</taxon>
        <taxon>Pseudomonadati</taxon>
        <taxon>Bacteroidota</taxon>
        <taxon>Flavobacteriia</taxon>
        <taxon>Flavobacteriales</taxon>
        <taxon>Flavobacteriaceae</taxon>
        <taxon>Formosa</taxon>
    </lineage>
</organism>
<keyword evidence="2 10" id="KW-0813">Transport</keyword>
<evidence type="ECO:0000256" key="13">
    <source>
        <dbReference type="SAM" id="SignalP"/>
    </source>
</evidence>
<dbReference type="OrthoDB" id="9768177at2"/>
<dbReference type="GO" id="GO:0015344">
    <property type="term" value="F:siderophore uptake transmembrane transporter activity"/>
    <property type="evidence" value="ECO:0007669"/>
    <property type="project" value="TreeGrafter"/>
</dbReference>
<dbReference type="EMBL" id="HG315671">
    <property type="protein sequence ID" value="CDF80346.1"/>
    <property type="molecule type" value="Genomic_DNA"/>
</dbReference>
<evidence type="ECO:0000256" key="7">
    <source>
        <dbReference type="ARBA" id="ARBA00023136"/>
    </source>
</evidence>
<dbReference type="Gene3D" id="2.170.130.10">
    <property type="entry name" value="TonB-dependent receptor, plug domain"/>
    <property type="match status" value="1"/>
</dbReference>
<evidence type="ECO:0000256" key="10">
    <source>
        <dbReference type="PROSITE-ProRule" id="PRU01360"/>
    </source>
</evidence>
<dbReference type="HOGENOM" id="CLU_004317_0_2_10"/>
<dbReference type="Gene3D" id="2.40.170.20">
    <property type="entry name" value="TonB-dependent receptor, beta-barrel domain"/>
    <property type="match status" value="1"/>
</dbReference>
<evidence type="ECO:0000256" key="1">
    <source>
        <dbReference type="ARBA" id="ARBA00004571"/>
    </source>
</evidence>
<protein>
    <submittedName>
        <fullName evidence="16">TonB-dependent receptor</fullName>
    </submittedName>
</protein>
<dbReference type="NCBIfam" id="TIGR04056">
    <property type="entry name" value="OMP_RagA_SusC"/>
    <property type="match status" value="1"/>
</dbReference>
<gene>
    <name evidence="16" type="ORF">BN863_26340</name>
</gene>
<feature type="signal peptide" evidence="13">
    <location>
        <begin position="1"/>
        <end position="22"/>
    </location>
</feature>
<dbReference type="eggNOG" id="COG4771">
    <property type="taxonomic scope" value="Bacteria"/>
</dbReference>
<evidence type="ECO:0000256" key="8">
    <source>
        <dbReference type="ARBA" id="ARBA00023170"/>
    </source>
</evidence>
<evidence type="ECO:0000256" key="5">
    <source>
        <dbReference type="ARBA" id="ARBA00022729"/>
    </source>
</evidence>
<dbReference type="InterPro" id="IPR039426">
    <property type="entry name" value="TonB-dep_rcpt-like"/>
</dbReference>
<dbReference type="STRING" id="1347342.BN863_26340"/>
<evidence type="ECO:0000313" key="17">
    <source>
        <dbReference type="Proteomes" id="UP000016160"/>
    </source>
</evidence>